<reference evidence="2" key="1">
    <citation type="submission" date="2021-02" db="EMBL/GenBank/DDBJ databases">
        <authorList>
            <person name="Dougan E. K."/>
            <person name="Rhodes N."/>
            <person name="Thang M."/>
            <person name="Chan C."/>
        </authorList>
    </citation>
    <scope>NUCLEOTIDE SEQUENCE</scope>
</reference>
<protein>
    <submittedName>
        <fullName evidence="2">Uncharacterized protein</fullName>
    </submittedName>
</protein>
<comment type="caution">
    <text evidence="2">The sequence shown here is derived from an EMBL/GenBank/DDBJ whole genome shotgun (WGS) entry which is preliminary data.</text>
</comment>
<evidence type="ECO:0000256" key="1">
    <source>
        <dbReference type="SAM" id="MobiDB-lite"/>
    </source>
</evidence>
<keyword evidence="3" id="KW-1185">Reference proteome</keyword>
<accession>A0A812FZY9</accession>
<proteinExistence type="predicted"/>
<name>A0A812FZY9_9DINO</name>
<sequence length="153" mass="17108">MSSTNKIPEDRSTSPPTTGDAPDAQVNPQEVVQQPSPDPQTRDDIDEPRKAEQGEGIEALEHIIGLRNDRLVSMNSMMAELNELVSYIYKHTCSNAILQGHQDVRLAALRADSARSTMDNMVQGHTSSIRQIHQKITEIQREQAAQTSRLRQH</sequence>
<dbReference type="Proteomes" id="UP000604046">
    <property type="component" value="Unassembled WGS sequence"/>
</dbReference>
<dbReference type="EMBL" id="CAJNDS010000006">
    <property type="protein sequence ID" value="CAE6915123.1"/>
    <property type="molecule type" value="Genomic_DNA"/>
</dbReference>
<evidence type="ECO:0000313" key="2">
    <source>
        <dbReference type="EMBL" id="CAE6915123.1"/>
    </source>
</evidence>
<gene>
    <name evidence="2" type="ORF">SNAT2548_LOCUS255</name>
</gene>
<feature type="region of interest" description="Disordered" evidence="1">
    <location>
        <begin position="1"/>
        <end position="56"/>
    </location>
</feature>
<feature type="compositionally biased region" description="Polar residues" evidence="1">
    <location>
        <begin position="26"/>
        <end position="35"/>
    </location>
</feature>
<feature type="compositionally biased region" description="Basic and acidic residues" evidence="1">
    <location>
        <begin position="40"/>
        <end position="53"/>
    </location>
</feature>
<evidence type="ECO:0000313" key="3">
    <source>
        <dbReference type="Proteomes" id="UP000604046"/>
    </source>
</evidence>
<dbReference type="AlphaFoldDB" id="A0A812FZY9"/>
<organism evidence="2 3">
    <name type="scientific">Symbiodinium natans</name>
    <dbReference type="NCBI Taxonomy" id="878477"/>
    <lineage>
        <taxon>Eukaryota</taxon>
        <taxon>Sar</taxon>
        <taxon>Alveolata</taxon>
        <taxon>Dinophyceae</taxon>
        <taxon>Suessiales</taxon>
        <taxon>Symbiodiniaceae</taxon>
        <taxon>Symbiodinium</taxon>
    </lineage>
</organism>